<evidence type="ECO:0000256" key="9">
    <source>
        <dbReference type="SAM" id="MobiDB-lite"/>
    </source>
</evidence>
<keyword evidence="5" id="KW-0547">Nucleotide-binding</keyword>
<keyword evidence="7" id="KW-1278">Translocase</keyword>
<dbReference type="GO" id="GO:0005524">
    <property type="term" value="F:ATP binding"/>
    <property type="evidence" value="ECO:0007669"/>
    <property type="project" value="UniProtKB-KW"/>
</dbReference>
<dbReference type="FunFam" id="3.40.50.300:FF:000016">
    <property type="entry name" value="Oligopeptide ABC transporter ATP-binding component"/>
    <property type="match status" value="1"/>
</dbReference>
<keyword evidence="3" id="KW-1003">Cell membrane</keyword>
<evidence type="ECO:0000256" key="5">
    <source>
        <dbReference type="ARBA" id="ARBA00022741"/>
    </source>
</evidence>
<sequence>MSADPDEQPVLEIRDLVTRFYTDEGTVKAVDGSSFDLYEGETLGIVGESGSGKSVTALSMLQLVDSPGRIERGSVRYRGDDLLEKSETEMRSIRGNDIAMMFQDPMTSLNPVFTVGDQISRVIKTHQDVSDAAARERTIELMADVGIPEPTSRVDNYPHQFSGGMRQRALLAMAISCEPDVLIADEPTTALDVTIETQIFNVLDELQEKYGMSIILITHDLGVVAGTCDRVAVAYGGRVVERAGVDVLFENPRHPYTRGLMRSIPRLTDDTDRLTPVEGDVPNLTDLPSGCSFHPRCPHATAECESYDPELREVEPGREAACLHARGYDLSPSAIETETERAEADGGGPTAPATDGGASQ</sequence>
<feature type="region of interest" description="Disordered" evidence="9">
    <location>
        <begin position="331"/>
        <end position="360"/>
    </location>
</feature>
<evidence type="ECO:0000256" key="7">
    <source>
        <dbReference type="ARBA" id="ARBA00022967"/>
    </source>
</evidence>
<dbReference type="RefSeq" id="WP_006601244.1">
    <property type="nucleotide sequence ID" value="NZ_JAUDRO010000001.1"/>
</dbReference>
<dbReference type="AlphaFoldDB" id="A0A558G9B7"/>
<dbReference type="InterPro" id="IPR050388">
    <property type="entry name" value="ABC_Ni/Peptide_Import"/>
</dbReference>
<dbReference type="Pfam" id="PF08352">
    <property type="entry name" value="oligo_HPY"/>
    <property type="match status" value="1"/>
</dbReference>
<evidence type="ECO:0000259" key="10">
    <source>
        <dbReference type="PROSITE" id="PS50893"/>
    </source>
</evidence>
<proteinExistence type="predicted"/>
<accession>A0A847TSU2</accession>
<reference evidence="12 13" key="1">
    <citation type="submission" date="2019-07" db="EMBL/GenBank/DDBJ databases">
        <title>Draft genome sequence of Haloferax volcanii SS0101, isolated from salt farm in Samut Sakhon, Thailand.</title>
        <authorList>
            <person name="Wanthongcharoen S."/>
            <person name="Yamprayoonswat W."/>
            <person name="Ruangsuj P."/>
            <person name="Thongpramul N."/>
            <person name="Jumpathong W."/>
            <person name="Sittihan S."/>
            <person name="Kanjanavas P."/>
            <person name="Yasawong M."/>
        </authorList>
    </citation>
    <scope>NUCLEOTIDE SEQUENCE [LARGE SCALE GENOMIC DNA]</scope>
    <source>
        <strain evidence="12 13">SS0101</strain>
    </source>
</reference>
<dbReference type="Proteomes" id="UP000619835">
    <property type="component" value="Unassembled WGS sequence"/>
</dbReference>
<dbReference type="InterPro" id="IPR017871">
    <property type="entry name" value="ABC_transporter-like_CS"/>
</dbReference>
<keyword evidence="4" id="KW-0997">Cell inner membrane</keyword>
<dbReference type="NCBIfam" id="TIGR01727">
    <property type="entry name" value="oligo_HPY"/>
    <property type="match status" value="1"/>
</dbReference>
<dbReference type="InterPro" id="IPR003593">
    <property type="entry name" value="AAA+_ATPase"/>
</dbReference>
<evidence type="ECO:0000256" key="2">
    <source>
        <dbReference type="ARBA" id="ARBA00022448"/>
    </source>
</evidence>
<dbReference type="SUPFAM" id="SSF52540">
    <property type="entry name" value="P-loop containing nucleoside triphosphate hydrolases"/>
    <property type="match status" value="1"/>
</dbReference>
<keyword evidence="2" id="KW-0813">Transport</keyword>
<dbReference type="InterPro" id="IPR013563">
    <property type="entry name" value="Oligopep_ABC_C"/>
</dbReference>
<evidence type="ECO:0000256" key="4">
    <source>
        <dbReference type="ARBA" id="ARBA00022519"/>
    </source>
</evidence>
<evidence type="ECO:0000313" key="11">
    <source>
        <dbReference type="EMBL" id="NLV03696.1"/>
    </source>
</evidence>
<dbReference type="EMBL" id="VMTR01000088">
    <property type="protein sequence ID" value="TVT94351.1"/>
    <property type="molecule type" value="Genomic_DNA"/>
</dbReference>
<evidence type="ECO:0000313" key="13">
    <source>
        <dbReference type="Proteomes" id="UP000320212"/>
    </source>
</evidence>
<dbReference type="PANTHER" id="PTHR43297">
    <property type="entry name" value="OLIGOPEPTIDE TRANSPORT ATP-BINDING PROTEIN APPD"/>
    <property type="match status" value="1"/>
</dbReference>
<comment type="subcellular location">
    <subcellularLocation>
        <location evidence="1">Cell membrane</location>
        <topology evidence="1">Peripheral membrane protein</topology>
    </subcellularLocation>
</comment>
<dbReference type="Gene3D" id="3.40.50.300">
    <property type="entry name" value="P-loop containing nucleotide triphosphate hydrolases"/>
    <property type="match status" value="1"/>
</dbReference>
<evidence type="ECO:0000256" key="1">
    <source>
        <dbReference type="ARBA" id="ARBA00004202"/>
    </source>
</evidence>
<reference evidence="11" key="2">
    <citation type="submission" date="2019-12" db="EMBL/GenBank/DDBJ databases">
        <title>Haloferax alexandrinus strain pws11.</title>
        <authorList>
            <person name="Verma D.K."/>
            <person name="Gopal K."/>
            <person name="Prasad E.S."/>
        </authorList>
    </citation>
    <scope>NUCLEOTIDE SEQUENCE</scope>
    <source>
        <strain evidence="11">Pws11</strain>
    </source>
</reference>
<organism evidence="12 13">
    <name type="scientific">Haloferax volcanii</name>
    <name type="common">Halobacterium volcanii</name>
    <dbReference type="NCBI Taxonomy" id="2246"/>
    <lineage>
        <taxon>Archaea</taxon>
        <taxon>Methanobacteriati</taxon>
        <taxon>Methanobacteriota</taxon>
        <taxon>Stenosarchaea group</taxon>
        <taxon>Halobacteria</taxon>
        <taxon>Halobacteriales</taxon>
        <taxon>Haloferacaceae</taxon>
        <taxon>Haloferax</taxon>
    </lineage>
</organism>
<dbReference type="EMBL" id="WOWC01000001">
    <property type="protein sequence ID" value="NLV03696.1"/>
    <property type="molecule type" value="Genomic_DNA"/>
</dbReference>
<gene>
    <name evidence="12" type="ORF">FQA18_12400</name>
    <name evidence="11" type="ORF">GOC85_14090</name>
</gene>
<accession>A0A558G9B7</accession>
<keyword evidence="8" id="KW-0472">Membrane</keyword>
<dbReference type="PANTHER" id="PTHR43297:SF14">
    <property type="entry name" value="ATPASE AAA-TYPE CORE DOMAIN-CONTAINING PROTEIN"/>
    <property type="match status" value="1"/>
</dbReference>
<dbReference type="InterPro" id="IPR027417">
    <property type="entry name" value="P-loop_NTPase"/>
</dbReference>
<dbReference type="GO" id="GO:0005886">
    <property type="term" value="C:plasma membrane"/>
    <property type="evidence" value="ECO:0007669"/>
    <property type="project" value="UniProtKB-SubCell"/>
</dbReference>
<dbReference type="SMART" id="SM00382">
    <property type="entry name" value="AAA"/>
    <property type="match status" value="1"/>
</dbReference>
<dbReference type="PROSITE" id="PS00211">
    <property type="entry name" value="ABC_TRANSPORTER_1"/>
    <property type="match status" value="1"/>
</dbReference>
<dbReference type="Pfam" id="PF00005">
    <property type="entry name" value="ABC_tran"/>
    <property type="match status" value="1"/>
</dbReference>
<feature type="domain" description="ABC transporter" evidence="10">
    <location>
        <begin position="11"/>
        <end position="261"/>
    </location>
</feature>
<evidence type="ECO:0000256" key="6">
    <source>
        <dbReference type="ARBA" id="ARBA00022840"/>
    </source>
</evidence>
<dbReference type="GO" id="GO:0015833">
    <property type="term" value="P:peptide transport"/>
    <property type="evidence" value="ECO:0007669"/>
    <property type="project" value="InterPro"/>
</dbReference>
<protein>
    <submittedName>
        <fullName evidence="12">ABC transporter ATP-binding protein</fullName>
    </submittedName>
    <submittedName>
        <fullName evidence="11">ATP-binding cassette domain-containing protein</fullName>
    </submittedName>
</protein>
<evidence type="ECO:0000256" key="8">
    <source>
        <dbReference type="ARBA" id="ARBA00023136"/>
    </source>
</evidence>
<dbReference type="Proteomes" id="UP000320212">
    <property type="component" value="Unassembled WGS sequence"/>
</dbReference>
<dbReference type="GO" id="GO:0016887">
    <property type="term" value="F:ATP hydrolysis activity"/>
    <property type="evidence" value="ECO:0007669"/>
    <property type="project" value="InterPro"/>
</dbReference>
<feature type="compositionally biased region" description="Low complexity" evidence="9">
    <location>
        <begin position="350"/>
        <end position="360"/>
    </location>
</feature>
<dbReference type="InterPro" id="IPR003439">
    <property type="entry name" value="ABC_transporter-like_ATP-bd"/>
</dbReference>
<evidence type="ECO:0000313" key="12">
    <source>
        <dbReference type="EMBL" id="TVT94351.1"/>
    </source>
</evidence>
<dbReference type="CDD" id="cd03257">
    <property type="entry name" value="ABC_NikE_OppD_transporters"/>
    <property type="match status" value="1"/>
</dbReference>
<evidence type="ECO:0000256" key="3">
    <source>
        <dbReference type="ARBA" id="ARBA00022475"/>
    </source>
</evidence>
<keyword evidence="6 12" id="KW-0067">ATP-binding</keyword>
<name>A0A558G9B7_HALVO</name>
<dbReference type="PROSITE" id="PS50893">
    <property type="entry name" value="ABC_TRANSPORTER_2"/>
    <property type="match status" value="1"/>
</dbReference>
<comment type="caution">
    <text evidence="12">The sequence shown here is derived from an EMBL/GenBank/DDBJ whole genome shotgun (WGS) entry which is preliminary data.</text>
</comment>